<reference evidence="2" key="1">
    <citation type="submission" date="2021-01" db="EMBL/GenBank/DDBJ databases">
        <authorList>
            <person name="Corre E."/>
            <person name="Pelletier E."/>
            <person name="Niang G."/>
            <person name="Scheremetjew M."/>
            <person name="Finn R."/>
            <person name="Kale V."/>
            <person name="Holt S."/>
            <person name="Cochrane G."/>
            <person name="Meng A."/>
            <person name="Brown T."/>
            <person name="Cohen L."/>
        </authorList>
    </citation>
    <scope>NUCLEOTIDE SEQUENCE</scope>
    <source>
        <strain evidence="2">CCAP1064/1</strain>
    </source>
</reference>
<name>A0A7S0CBR8_9STRA</name>
<dbReference type="EMBL" id="HBEL01032483">
    <property type="protein sequence ID" value="CAD8419072.1"/>
    <property type="molecule type" value="Transcribed_RNA"/>
</dbReference>
<sequence length="203" mass="22511">MILISVWTPTITITRTRSARRDYVILATIMMVALSVSGVAAFQPPLHRVRSTVTSIPQQQTAPKLPFLLMSTDDEASPSPAQLEKAWRHIRKPLIRIGNKGFAPSHINSLQNLLVQHNGAIKIKINRSSATSVPLDQYFEDLNKMYCEKEGDGGDGGLELVRTRESQNLIMVGGAGLMDRIMDGSYPPKTVVHIRPDNKPNEE</sequence>
<proteinExistence type="predicted"/>
<dbReference type="AlphaFoldDB" id="A0A7S0CBR8"/>
<keyword evidence="1" id="KW-0812">Transmembrane</keyword>
<evidence type="ECO:0000313" key="2">
    <source>
        <dbReference type="EMBL" id="CAD8419072.1"/>
    </source>
</evidence>
<accession>A0A7S0CBR8</accession>
<protein>
    <submittedName>
        <fullName evidence="2">Uncharacterized protein</fullName>
    </submittedName>
</protein>
<organism evidence="2">
    <name type="scientific">Proboscia inermis</name>
    <dbReference type="NCBI Taxonomy" id="420281"/>
    <lineage>
        <taxon>Eukaryota</taxon>
        <taxon>Sar</taxon>
        <taxon>Stramenopiles</taxon>
        <taxon>Ochrophyta</taxon>
        <taxon>Bacillariophyta</taxon>
        <taxon>Coscinodiscophyceae</taxon>
        <taxon>Rhizosoleniophycidae</taxon>
        <taxon>Rhizosoleniales</taxon>
        <taxon>Rhizosoleniaceae</taxon>
        <taxon>Proboscia</taxon>
    </lineage>
</organism>
<evidence type="ECO:0000256" key="1">
    <source>
        <dbReference type="SAM" id="Phobius"/>
    </source>
</evidence>
<feature type="transmembrane region" description="Helical" evidence="1">
    <location>
        <begin position="23"/>
        <end position="42"/>
    </location>
</feature>
<gene>
    <name evidence="2" type="ORF">PINE0816_LOCUS15207</name>
</gene>
<keyword evidence="1" id="KW-1133">Transmembrane helix</keyword>
<keyword evidence="1" id="KW-0472">Membrane</keyword>